<dbReference type="InterPro" id="IPR036249">
    <property type="entry name" value="Thioredoxin-like_sf"/>
</dbReference>
<dbReference type="EMBL" id="CP107006">
    <property type="protein sequence ID" value="UYQ93724.1"/>
    <property type="molecule type" value="Genomic_DNA"/>
</dbReference>
<evidence type="ECO:0000313" key="3">
    <source>
        <dbReference type="Proteomes" id="UP001162741"/>
    </source>
</evidence>
<gene>
    <name evidence="2" type="ORF">MKQ68_01235</name>
</gene>
<evidence type="ECO:0000313" key="2">
    <source>
        <dbReference type="EMBL" id="UYQ93724.1"/>
    </source>
</evidence>
<dbReference type="Proteomes" id="UP001162741">
    <property type="component" value="Chromosome"/>
</dbReference>
<accession>A0ABY6J223</accession>
<feature type="signal peptide" evidence="1">
    <location>
        <begin position="1"/>
        <end position="19"/>
    </location>
</feature>
<proteinExistence type="predicted"/>
<name>A0ABY6J223_9BACT</name>
<protein>
    <submittedName>
        <fullName evidence="2">Redoxin domain-containing protein</fullName>
    </submittedName>
</protein>
<keyword evidence="1" id="KW-0732">Signal</keyword>
<keyword evidence="3" id="KW-1185">Reference proteome</keyword>
<dbReference type="SUPFAM" id="SSF52833">
    <property type="entry name" value="Thioredoxin-like"/>
    <property type="match status" value="1"/>
</dbReference>
<sequence length="161" mass="18498">MRFLSFLLLCCVIPALAMAQAPAEKYPYQQYPTPPPFKLTLPDGKMATANELGKNKEKIVLIFSVDCDHCKHLTQDVLKNISKFKDKQILMITPFGRERMVEYYKQYKIANYPGITMASEPTRQIMNFYGLQQFPGVYFYGKKGNLINKHFEGDVKASDLL</sequence>
<reference evidence="2" key="1">
    <citation type="submission" date="2022-10" db="EMBL/GenBank/DDBJ databases">
        <title>Chitinophaga sp. nov., isolated from soil.</title>
        <authorList>
            <person name="Jeon C.O."/>
        </authorList>
    </citation>
    <scope>NUCLEOTIDE SEQUENCE</scope>
    <source>
        <strain evidence="2">R8</strain>
    </source>
</reference>
<dbReference type="Gene3D" id="3.40.30.10">
    <property type="entry name" value="Glutaredoxin"/>
    <property type="match status" value="1"/>
</dbReference>
<organism evidence="2 3">
    <name type="scientific">Chitinophaga horti</name>
    <dbReference type="NCBI Taxonomy" id="2920382"/>
    <lineage>
        <taxon>Bacteria</taxon>
        <taxon>Pseudomonadati</taxon>
        <taxon>Bacteroidota</taxon>
        <taxon>Chitinophagia</taxon>
        <taxon>Chitinophagales</taxon>
        <taxon>Chitinophagaceae</taxon>
        <taxon>Chitinophaga</taxon>
    </lineage>
</organism>
<evidence type="ECO:0000256" key="1">
    <source>
        <dbReference type="SAM" id="SignalP"/>
    </source>
</evidence>
<feature type="chain" id="PRO_5046958691" evidence="1">
    <location>
        <begin position="20"/>
        <end position="161"/>
    </location>
</feature>
<dbReference type="RefSeq" id="WP_244837257.1">
    <property type="nucleotide sequence ID" value="NZ_CP107006.1"/>
</dbReference>